<dbReference type="AlphaFoldDB" id="A0A0E9RV31"/>
<name>A0A0E9RV31_ANGAN</name>
<protein>
    <submittedName>
        <fullName evidence="1">Uncharacterized protein</fullName>
    </submittedName>
</protein>
<reference evidence="1" key="1">
    <citation type="submission" date="2014-11" db="EMBL/GenBank/DDBJ databases">
        <authorList>
            <person name="Amaro Gonzalez C."/>
        </authorList>
    </citation>
    <scope>NUCLEOTIDE SEQUENCE</scope>
</reference>
<dbReference type="EMBL" id="GBXM01075551">
    <property type="protein sequence ID" value="JAH33026.1"/>
    <property type="molecule type" value="Transcribed_RNA"/>
</dbReference>
<evidence type="ECO:0000313" key="1">
    <source>
        <dbReference type="EMBL" id="JAH33026.1"/>
    </source>
</evidence>
<sequence>MAWVSAWKKLMYQTPRMARSTGTLASRGVLRKWLSIQWAPLSSCSKLSNPMCNAMDSPIADHRE</sequence>
<reference evidence="1" key="2">
    <citation type="journal article" date="2015" name="Fish Shellfish Immunol.">
        <title>Early steps in the European eel (Anguilla anguilla)-Vibrio vulnificus interaction in the gills: Role of the RtxA13 toxin.</title>
        <authorList>
            <person name="Callol A."/>
            <person name="Pajuelo D."/>
            <person name="Ebbesson L."/>
            <person name="Teles M."/>
            <person name="MacKenzie S."/>
            <person name="Amaro C."/>
        </authorList>
    </citation>
    <scope>NUCLEOTIDE SEQUENCE</scope>
</reference>
<accession>A0A0E9RV31</accession>
<proteinExistence type="predicted"/>
<organism evidence="1">
    <name type="scientific">Anguilla anguilla</name>
    <name type="common">European freshwater eel</name>
    <name type="synonym">Muraena anguilla</name>
    <dbReference type="NCBI Taxonomy" id="7936"/>
    <lineage>
        <taxon>Eukaryota</taxon>
        <taxon>Metazoa</taxon>
        <taxon>Chordata</taxon>
        <taxon>Craniata</taxon>
        <taxon>Vertebrata</taxon>
        <taxon>Euteleostomi</taxon>
        <taxon>Actinopterygii</taxon>
        <taxon>Neopterygii</taxon>
        <taxon>Teleostei</taxon>
        <taxon>Anguilliformes</taxon>
        <taxon>Anguillidae</taxon>
        <taxon>Anguilla</taxon>
    </lineage>
</organism>